<dbReference type="Proteomes" id="UP000602381">
    <property type="component" value="Unassembled WGS sequence"/>
</dbReference>
<dbReference type="RefSeq" id="WP_188874023.1">
    <property type="nucleotide sequence ID" value="NZ_BMOV01000010.1"/>
</dbReference>
<name>A0ABQ2LGD9_9PROT</name>
<organism evidence="1 2">
    <name type="scientific">Iodidimonas muriae</name>
    <dbReference type="NCBI Taxonomy" id="261467"/>
    <lineage>
        <taxon>Bacteria</taxon>
        <taxon>Pseudomonadati</taxon>
        <taxon>Pseudomonadota</taxon>
        <taxon>Alphaproteobacteria</taxon>
        <taxon>Iodidimonadales</taxon>
        <taxon>Iodidimonadaceae</taxon>
        <taxon>Iodidimonas</taxon>
    </lineage>
</organism>
<keyword evidence="2" id="KW-1185">Reference proteome</keyword>
<comment type="caution">
    <text evidence="1">The sequence shown here is derived from an EMBL/GenBank/DDBJ whole genome shotgun (WGS) entry which is preliminary data.</text>
</comment>
<evidence type="ECO:0000313" key="2">
    <source>
        <dbReference type="Proteomes" id="UP000602381"/>
    </source>
</evidence>
<gene>
    <name evidence="1" type="ORF">GCM10007972_24840</name>
</gene>
<evidence type="ECO:0000313" key="1">
    <source>
        <dbReference type="EMBL" id="GGO16133.1"/>
    </source>
</evidence>
<proteinExistence type="predicted"/>
<accession>A0ABQ2LGD9</accession>
<reference evidence="2" key="1">
    <citation type="journal article" date="2019" name="Int. J. Syst. Evol. Microbiol.">
        <title>The Global Catalogue of Microorganisms (GCM) 10K type strain sequencing project: providing services to taxonomists for standard genome sequencing and annotation.</title>
        <authorList>
            <consortium name="The Broad Institute Genomics Platform"/>
            <consortium name="The Broad Institute Genome Sequencing Center for Infectious Disease"/>
            <person name="Wu L."/>
            <person name="Ma J."/>
        </authorList>
    </citation>
    <scope>NUCLEOTIDE SEQUENCE [LARGE SCALE GENOMIC DNA]</scope>
    <source>
        <strain evidence="2">JCM 17843</strain>
    </source>
</reference>
<protein>
    <submittedName>
        <fullName evidence="1">Uncharacterized protein</fullName>
    </submittedName>
</protein>
<sequence length="138" mass="14577">MIRLDLKREPWWLDLGHGVRVHVRPCTTALVMAARAAMARGADPGIADASMDIPTDLSAEASAKADALAKAGERTAAFVKALACLAVDDWEGVGDAKGKPAKVTPEGVAALMDLWPLAEAFERQYLGPALLLDAEKNA</sequence>
<dbReference type="EMBL" id="BMOV01000010">
    <property type="protein sequence ID" value="GGO16133.1"/>
    <property type="molecule type" value="Genomic_DNA"/>
</dbReference>